<keyword evidence="3" id="KW-1185">Reference proteome</keyword>
<protein>
    <recommendedName>
        <fullName evidence="4">DUF3742 domain-containing protein</fullName>
    </recommendedName>
</protein>
<evidence type="ECO:0000313" key="2">
    <source>
        <dbReference type="EMBL" id="PNQ87912.1"/>
    </source>
</evidence>
<proteinExistence type="predicted"/>
<reference evidence="2 3" key="1">
    <citation type="submission" date="2018-01" db="EMBL/GenBank/DDBJ databases">
        <title>Draft Genome Sequence of Pseudomonas gingeri NCPPB 3146 (LMG 5327), a White Line Reaction Producer.</title>
        <authorList>
            <person name="Rokni-Zadeh H."/>
            <person name="Bahrami T."/>
            <person name="Zarvandi S."/>
            <person name="Changi-Ashtiani M."/>
            <person name="De Mot R."/>
        </authorList>
    </citation>
    <scope>NUCLEOTIDE SEQUENCE [LARGE SCALE GENOMIC DNA]</scope>
    <source>
        <strain evidence="3">NCPPB 3146 \ LMG 5327</strain>
    </source>
</reference>
<evidence type="ECO:0000313" key="3">
    <source>
        <dbReference type="Proteomes" id="UP000236232"/>
    </source>
</evidence>
<feature type="transmembrane region" description="Helical" evidence="1">
    <location>
        <begin position="47"/>
        <end position="65"/>
    </location>
</feature>
<keyword evidence="1" id="KW-0812">Transmembrane</keyword>
<name>A0ABX4XSQ3_9PSED</name>
<dbReference type="Proteomes" id="UP000236232">
    <property type="component" value="Unassembled WGS sequence"/>
</dbReference>
<organism evidence="2 3">
    <name type="scientific">Pseudomonas gingeri NCPPB 3146 = LMG 5327</name>
    <dbReference type="NCBI Taxonomy" id="707248"/>
    <lineage>
        <taxon>Bacteria</taxon>
        <taxon>Pseudomonadati</taxon>
        <taxon>Pseudomonadota</taxon>
        <taxon>Gammaproteobacteria</taxon>
        <taxon>Pseudomonadales</taxon>
        <taxon>Pseudomonadaceae</taxon>
        <taxon>Pseudomonas</taxon>
    </lineage>
</organism>
<evidence type="ECO:0000256" key="1">
    <source>
        <dbReference type="SAM" id="Phobius"/>
    </source>
</evidence>
<comment type="caution">
    <text evidence="2">The sequence shown here is derived from an EMBL/GenBank/DDBJ whole genome shotgun (WGS) entry which is preliminary data.</text>
</comment>
<keyword evidence="1" id="KW-0472">Membrane</keyword>
<evidence type="ECO:0008006" key="4">
    <source>
        <dbReference type="Google" id="ProtNLM"/>
    </source>
</evidence>
<sequence>MRKGKGDITMTVQSSQGLASRLGYGLGRGVRFFLADENVVLRWTKRLVLFAAILFFSTVLFHWLAGAIMTMVSFGLILFVLAKGDFSVLPEQKKKMFEEEDGYRYGLLGYGYYVNGVRIDSDQE</sequence>
<accession>A0ABX4XSQ3</accession>
<keyword evidence="1" id="KW-1133">Transmembrane helix</keyword>
<gene>
    <name evidence="2" type="ORF">CCU68_34345</name>
</gene>
<dbReference type="EMBL" id="POWE01000188">
    <property type="protein sequence ID" value="PNQ87912.1"/>
    <property type="molecule type" value="Genomic_DNA"/>
</dbReference>